<organism evidence="3 4">
    <name type="scientific">Beauveria bassiana (strain ARSEF 2860)</name>
    <name type="common">White muscardine disease fungus</name>
    <name type="synonym">Tritirachium shiotae</name>
    <dbReference type="NCBI Taxonomy" id="655819"/>
    <lineage>
        <taxon>Eukaryota</taxon>
        <taxon>Fungi</taxon>
        <taxon>Dikarya</taxon>
        <taxon>Ascomycota</taxon>
        <taxon>Pezizomycotina</taxon>
        <taxon>Sordariomycetes</taxon>
        <taxon>Hypocreomycetidae</taxon>
        <taxon>Hypocreales</taxon>
        <taxon>Cordycipitaceae</taxon>
        <taxon>Beauveria</taxon>
    </lineage>
</organism>
<proteinExistence type="predicted"/>
<dbReference type="RefSeq" id="XP_008598138.1">
    <property type="nucleotide sequence ID" value="XM_008599916.1"/>
</dbReference>
<sequence length="212" mass="24169">MEGGQEEQMAGPEEASADRPETPPPPPPYSGSETPPPLPNNPAEFYRMIGVGGTHGDWTGTTRPRLFPESLYFFVHDGALHSYLAFSFCVRIWLLLGAYLCISTPFLVPLAPVVVCCRAVYLVYHGSRLAELGYLPWYAQFLPLAFLYMCLSELVLYLNWQQRRQVGTQNFGPRYRFPVLYLFLRTTEHHLIRLLPASLIRSLYSQIEIPKE</sequence>
<dbReference type="Proteomes" id="UP000002762">
    <property type="component" value="Unassembled WGS sequence"/>
</dbReference>
<keyword evidence="2" id="KW-1133">Transmembrane helix</keyword>
<dbReference type="OrthoDB" id="10385483at2759"/>
<evidence type="ECO:0000313" key="3">
    <source>
        <dbReference type="EMBL" id="EJP66326.1"/>
    </source>
</evidence>
<dbReference type="EMBL" id="JH725160">
    <property type="protein sequence ID" value="EJP66326.1"/>
    <property type="molecule type" value="Genomic_DNA"/>
</dbReference>
<feature type="transmembrane region" description="Helical" evidence="2">
    <location>
        <begin position="137"/>
        <end position="158"/>
    </location>
</feature>
<keyword evidence="4" id="KW-1185">Reference proteome</keyword>
<keyword evidence="2" id="KW-0812">Transmembrane</keyword>
<dbReference type="HOGENOM" id="CLU_1272080_0_0_1"/>
<feature type="transmembrane region" description="Helical" evidence="2">
    <location>
        <begin position="106"/>
        <end position="125"/>
    </location>
</feature>
<accession>J5JV53</accession>
<feature type="compositionally biased region" description="Pro residues" evidence="1">
    <location>
        <begin position="22"/>
        <end position="36"/>
    </location>
</feature>
<feature type="region of interest" description="Disordered" evidence="1">
    <location>
        <begin position="1"/>
        <end position="36"/>
    </location>
</feature>
<name>J5JV53_BEAB2</name>
<feature type="transmembrane region" description="Helical" evidence="2">
    <location>
        <begin position="80"/>
        <end position="99"/>
    </location>
</feature>
<dbReference type="AlphaFoldDB" id="J5JV53"/>
<protein>
    <submittedName>
        <fullName evidence="3">Uncharacterized protein</fullName>
    </submittedName>
</protein>
<evidence type="ECO:0000256" key="2">
    <source>
        <dbReference type="SAM" id="Phobius"/>
    </source>
</evidence>
<dbReference type="InParanoid" id="J5JV53"/>
<keyword evidence="2" id="KW-0472">Membrane</keyword>
<evidence type="ECO:0000256" key="1">
    <source>
        <dbReference type="SAM" id="MobiDB-lite"/>
    </source>
</evidence>
<reference evidence="3 4" key="1">
    <citation type="journal article" date="2012" name="Sci. Rep.">
        <title>Genomic perspectives on the evolution of fungal entomopathogenicity in Beauveria bassiana.</title>
        <authorList>
            <person name="Xiao G."/>
            <person name="Ying S.H."/>
            <person name="Zheng P."/>
            <person name="Wang Z.L."/>
            <person name="Zhang S."/>
            <person name="Xie X.Q."/>
            <person name="Shang Y."/>
            <person name="St Leger R.J."/>
            <person name="Zhao G.P."/>
            <person name="Wang C."/>
            <person name="Feng M.G."/>
        </authorList>
    </citation>
    <scope>NUCLEOTIDE SEQUENCE [LARGE SCALE GENOMIC DNA]</scope>
    <source>
        <strain evidence="3 4">ARSEF 2860</strain>
    </source>
</reference>
<gene>
    <name evidence="3" type="ORF">BBA_04819</name>
</gene>
<evidence type="ECO:0000313" key="4">
    <source>
        <dbReference type="Proteomes" id="UP000002762"/>
    </source>
</evidence>
<dbReference type="GeneID" id="19887831"/>